<protein>
    <submittedName>
        <fullName evidence="2">Uncharacterized protein</fullName>
    </submittedName>
</protein>
<evidence type="ECO:0000313" key="2">
    <source>
        <dbReference type="EMBL" id="RRT55747.1"/>
    </source>
</evidence>
<feature type="repeat" description="WD" evidence="1">
    <location>
        <begin position="160"/>
        <end position="194"/>
    </location>
</feature>
<dbReference type="GO" id="GO:0035266">
    <property type="term" value="P:meristem growth"/>
    <property type="evidence" value="ECO:0007669"/>
    <property type="project" value="InterPro"/>
</dbReference>
<name>A0A426YVJ0_ENSVE</name>
<dbReference type="Gene3D" id="2.130.10.10">
    <property type="entry name" value="YVTN repeat-like/Quinoprotein amine dehydrogenase"/>
    <property type="match status" value="2"/>
</dbReference>
<dbReference type="PROSITE" id="PS50082">
    <property type="entry name" value="WD_REPEATS_2"/>
    <property type="match status" value="1"/>
</dbReference>
<dbReference type="EMBL" id="AMZH03009945">
    <property type="protein sequence ID" value="RRT55747.1"/>
    <property type="molecule type" value="Genomic_DNA"/>
</dbReference>
<dbReference type="InterPro" id="IPR044622">
    <property type="entry name" value="PCN"/>
</dbReference>
<dbReference type="PANTHER" id="PTHR45086">
    <property type="entry name" value="WD REPEAT-CONTAINING PROTEIN PCN"/>
    <property type="match status" value="1"/>
</dbReference>
<accession>A0A426YVJ0</accession>
<keyword evidence="1" id="KW-0853">WD repeat</keyword>
<dbReference type="AlphaFoldDB" id="A0A426YVJ0"/>
<dbReference type="PANTHER" id="PTHR45086:SF1">
    <property type="entry name" value="WD REPEAT-CONTAINING PROTEIN PCN"/>
    <property type="match status" value="1"/>
</dbReference>
<gene>
    <name evidence="2" type="ORF">B296_00015651</name>
</gene>
<dbReference type="InterPro" id="IPR015943">
    <property type="entry name" value="WD40/YVTN_repeat-like_dom_sf"/>
</dbReference>
<organism evidence="2 3">
    <name type="scientific">Ensete ventricosum</name>
    <name type="common">Abyssinian banana</name>
    <name type="synonym">Musa ensete</name>
    <dbReference type="NCBI Taxonomy" id="4639"/>
    <lineage>
        <taxon>Eukaryota</taxon>
        <taxon>Viridiplantae</taxon>
        <taxon>Streptophyta</taxon>
        <taxon>Embryophyta</taxon>
        <taxon>Tracheophyta</taxon>
        <taxon>Spermatophyta</taxon>
        <taxon>Magnoliopsida</taxon>
        <taxon>Liliopsida</taxon>
        <taxon>Zingiberales</taxon>
        <taxon>Musaceae</taxon>
        <taxon>Ensete</taxon>
    </lineage>
</organism>
<comment type="caution">
    <text evidence="2">The sequence shown here is derived from an EMBL/GenBank/DDBJ whole genome shotgun (WGS) entry which is preliminary data.</text>
</comment>
<dbReference type="GO" id="GO:0010073">
    <property type="term" value="P:meristem maintenance"/>
    <property type="evidence" value="ECO:0007669"/>
    <property type="project" value="InterPro"/>
</dbReference>
<dbReference type="SUPFAM" id="SSF50978">
    <property type="entry name" value="WD40 repeat-like"/>
    <property type="match status" value="1"/>
</dbReference>
<dbReference type="InterPro" id="IPR001680">
    <property type="entry name" value="WD40_rpt"/>
</dbReference>
<dbReference type="SMART" id="SM00320">
    <property type="entry name" value="WD40"/>
    <property type="match status" value="4"/>
</dbReference>
<sequence>MEKLRIHRTSSVEWKPSAVVALATSADGSQVAAAREDGSVEIWLVSPGSVGWHCQLRWPWTVAVLENRWVDIRVGSILAKRKDSVGVSIWQMAVEPSVDSLQSEKTDSGLVPNGYTNHDGQSDSESCLNDVDDESDELHTVASQTSSQRLAVACDDGWRILSVTWSQNAELIFSGSSDGLIRCWNVTSFHETYRITVGLGGLGSGPDLCVLSLLFLRSGTLISGDSTGSVQFWDSQHGTLVQAHTYHKGDVNALAAVPSQNRVFSAGSDGQVILYKLSTDMISTEKEGLPKEEMVKWTYVGYIRAHTHDVRALAMTVPINREGLLI</sequence>
<dbReference type="InterPro" id="IPR036322">
    <property type="entry name" value="WD40_repeat_dom_sf"/>
</dbReference>
<evidence type="ECO:0000313" key="3">
    <source>
        <dbReference type="Proteomes" id="UP000287651"/>
    </source>
</evidence>
<reference evidence="2 3" key="1">
    <citation type="journal article" date="2014" name="Agronomy (Basel)">
        <title>A Draft Genome Sequence for Ensete ventricosum, the Drought-Tolerant Tree Against Hunger.</title>
        <authorList>
            <person name="Harrison J."/>
            <person name="Moore K.A."/>
            <person name="Paszkiewicz K."/>
            <person name="Jones T."/>
            <person name="Grant M."/>
            <person name="Ambacheew D."/>
            <person name="Muzemil S."/>
            <person name="Studholme D.J."/>
        </authorList>
    </citation>
    <scope>NUCLEOTIDE SEQUENCE [LARGE SCALE GENOMIC DNA]</scope>
</reference>
<dbReference type="Proteomes" id="UP000287651">
    <property type="component" value="Unassembled WGS sequence"/>
</dbReference>
<proteinExistence type="predicted"/>
<dbReference type="Pfam" id="PF00400">
    <property type="entry name" value="WD40"/>
    <property type="match status" value="3"/>
</dbReference>
<evidence type="ECO:0000256" key="1">
    <source>
        <dbReference type="PROSITE-ProRule" id="PRU00221"/>
    </source>
</evidence>